<gene>
    <name evidence="16" type="ORF">ACFO6X_14225</name>
</gene>
<evidence type="ECO:0000256" key="11">
    <source>
        <dbReference type="PROSITE-ProRule" id="PRU01360"/>
    </source>
</evidence>
<feature type="short sequence motif" description="TonB C-terminal box" evidence="12">
    <location>
        <begin position="703"/>
        <end position="720"/>
    </location>
</feature>
<dbReference type="InterPro" id="IPR036942">
    <property type="entry name" value="Beta-barrel_TonB_sf"/>
</dbReference>
<keyword evidence="6" id="KW-0732">Signal</keyword>
<evidence type="ECO:0000256" key="10">
    <source>
        <dbReference type="ARBA" id="ARBA00023237"/>
    </source>
</evidence>
<dbReference type="RefSeq" id="WP_382434270.1">
    <property type="nucleotide sequence ID" value="NZ_JBHSHJ010000014.1"/>
</dbReference>
<evidence type="ECO:0000256" key="6">
    <source>
        <dbReference type="ARBA" id="ARBA00022729"/>
    </source>
</evidence>
<keyword evidence="10 11" id="KW-0998">Cell outer membrane</keyword>
<feature type="domain" description="TonB-dependent receptor plug" evidence="15">
    <location>
        <begin position="67"/>
        <end position="169"/>
    </location>
</feature>
<keyword evidence="9 16" id="KW-0675">Receptor</keyword>
<evidence type="ECO:0000256" key="7">
    <source>
        <dbReference type="ARBA" id="ARBA00023077"/>
    </source>
</evidence>
<organism evidence="16 17">
    <name type="scientific">Giesbergeria sinuosa</name>
    <dbReference type="NCBI Taxonomy" id="80883"/>
    <lineage>
        <taxon>Bacteria</taxon>
        <taxon>Pseudomonadati</taxon>
        <taxon>Pseudomonadota</taxon>
        <taxon>Betaproteobacteria</taxon>
        <taxon>Burkholderiales</taxon>
        <taxon>Comamonadaceae</taxon>
        <taxon>Giesbergeria</taxon>
    </lineage>
</organism>
<evidence type="ECO:0000256" key="1">
    <source>
        <dbReference type="ARBA" id="ARBA00004571"/>
    </source>
</evidence>
<dbReference type="Pfam" id="PF07715">
    <property type="entry name" value="Plug"/>
    <property type="match status" value="1"/>
</dbReference>
<comment type="similarity">
    <text evidence="2 11 13">Belongs to the TonB-dependent receptor family.</text>
</comment>
<dbReference type="PROSITE" id="PS01156">
    <property type="entry name" value="TONB_DEPENDENT_REC_2"/>
    <property type="match status" value="1"/>
</dbReference>
<dbReference type="InterPro" id="IPR037066">
    <property type="entry name" value="Plug_dom_sf"/>
</dbReference>
<keyword evidence="4 11" id="KW-1134">Transmembrane beta strand</keyword>
<evidence type="ECO:0000256" key="13">
    <source>
        <dbReference type="RuleBase" id="RU003357"/>
    </source>
</evidence>
<dbReference type="Gene3D" id="2.40.170.20">
    <property type="entry name" value="TonB-dependent receptor, beta-barrel domain"/>
    <property type="match status" value="1"/>
</dbReference>
<feature type="domain" description="TonB-dependent receptor-like beta-barrel" evidence="14">
    <location>
        <begin position="214"/>
        <end position="681"/>
    </location>
</feature>
<keyword evidence="3 11" id="KW-0813">Transport</keyword>
<evidence type="ECO:0000256" key="5">
    <source>
        <dbReference type="ARBA" id="ARBA00022692"/>
    </source>
</evidence>
<dbReference type="PANTHER" id="PTHR30069:SF29">
    <property type="entry name" value="HEMOGLOBIN AND HEMOGLOBIN-HAPTOGLOBIN-BINDING PROTEIN 1-RELATED"/>
    <property type="match status" value="1"/>
</dbReference>
<evidence type="ECO:0000259" key="14">
    <source>
        <dbReference type="Pfam" id="PF00593"/>
    </source>
</evidence>
<dbReference type="InterPro" id="IPR010917">
    <property type="entry name" value="TonB_rcpt_CS"/>
</dbReference>
<proteinExistence type="inferred from homology"/>
<dbReference type="SUPFAM" id="SSF56935">
    <property type="entry name" value="Porins"/>
    <property type="match status" value="1"/>
</dbReference>
<keyword evidence="8 11" id="KW-0472">Membrane</keyword>
<evidence type="ECO:0000256" key="4">
    <source>
        <dbReference type="ARBA" id="ARBA00022452"/>
    </source>
</evidence>
<dbReference type="InterPro" id="IPR039426">
    <property type="entry name" value="TonB-dep_rcpt-like"/>
</dbReference>
<dbReference type="CDD" id="cd01347">
    <property type="entry name" value="ligand_gated_channel"/>
    <property type="match status" value="1"/>
</dbReference>
<sequence length="720" mass="78320">MPVRLLAPLRVGHGRLVSPPWLALVGMGLYLVGSPQALGQQGASDSAVPELGAVTVTATNFRETRLDDESKPVSVVDQATLATKAPVSVVEAMQEVPGLSFSRAGGLGGQVVMRGFNSNDLKSPLAIDGERFRGRNTLEYNLIDPGLIEQVEVIRGPAAAIYGSEAMAGMVNIVTRKAKPDFSDTFSLRLHGLNLAYESINNLRATRLDVTGGGKGFDLRLAGSVRKAGDYDTPLGTATHSRFDDQQISGVLGYSLNAQDRLELKFKAAEVESHRAGGLGGAPGMEAPLAQRVYLREDPIRERYVGLAYAGQPKISGIGKLNASLYVRDLYTDVVTTRYPNATSMAETHRYVVGPQEVGGKLMVVSDIVPQSVLTAGLDFFVQDWDGAETQVKGTGTVASTARRDSTTKGLGAFALLEHELSERWLLSGNVRHDRYHTQTAANIITIPALTSEILAHRDARDRKTTYALGTVFKPSGWLNFAANFGTSYRVPTSGEKFSYGTYGKGYLLPNPSLEPEEGKTVDISARLRLPHLSANLTLYKSHYTNLIAQQELLYLDLVSSRRINIGKAEVQGLEFDLKQMLRKDWTLKLAAAYTEGTNQTAHKPLSYIAPLVGTVGLAYQSGPWQWEGDLRLSKRKTRIDTSLERASAGYGVFNLYAGLDLHRLNPSYPKATLRIGIENLFDKAYADATTREAIAAPVSYTNPLLEPGRNLKISLTTQF</sequence>
<comment type="caution">
    <text evidence="16">The sequence shown here is derived from an EMBL/GenBank/DDBJ whole genome shotgun (WGS) entry which is preliminary data.</text>
</comment>
<reference evidence="17" key="1">
    <citation type="journal article" date="2019" name="Int. J. Syst. Evol. Microbiol.">
        <title>The Global Catalogue of Microorganisms (GCM) 10K type strain sequencing project: providing services to taxonomists for standard genome sequencing and annotation.</title>
        <authorList>
            <consortium name="The Broad Institute Genomics Platform"/>
            <consortium name="The Broad Institute Genome Sequencing Center for Infectious Disease"/>
            <person name="Wu L."/>
            <person name="Ma J."/>
        </authorList>
    </citation>
    <scope>NUCLEOTIDE SEQUENCE [LARGE SCALE GENOMIC DNA]</scope>
    <source>
        <strain evidence="17">CCUG 49452</strain>
    </source>
</reference>
<dbReference type="Pfam" id="PF00593">
    <property type="entry name" value="TonB_dep_Rec_b-barrel"/>
    <property type="match status" value="1"/>
</dbReference>
<keyword evidence="7 13" id="KW-0798">TonB box</keyword>
<dbReference type="Gene3D" id="2.170.130.10">
    <property type="entry name" value="TonB-dependent receptor, plug domain"/>
    <property type="match status" value="1"/>
</dbReference>
<evidence type="ECO:0000256" key="3">
    <source>
        <dbReference type="ARBA" id="ARBA00022448"/>
    </source>
</evidence>
<evidence type="ECO:0000256" key="2">
    <source>
        <dbReference type="ARBA" id="ARBA00009810"/>
    </source>
</evidence>
<evidence type="ECO:0000256" key="12">
    <source>
        <dbReference type="PROSITE-ProRule" id="PRU10144"/>
    </source>
</evidence>
<evidence type="ECO:0000256" key="9">
    <source>
        <dbReference type="ARBA" id="ARBA00023170"/>
    </source>
</evidence>
<comment type="subcellular location">
    <subcellularLocation>
        <location evidence="1 11">Cell outer membrane</location>
        <topology evidence="1 11">Multi-pass membrane protein</topology>
    </subcellularLocation>
</comment>
<protein>
    <submittedName>
        <fullName evidence="16">TonB-dependent receptor</fullName>
    </submittedName>
</protein>
<dbReference type="EMBL" id="JBHSHJ010000014">
    <property type="protein sequence ID" value="MFC4790137.1"/>
    <property type="molecule type" value="Genomic_DNA"/>
</dbReference>
<evidence type="ECO:0000259" key="15">
    <source>
        <dbReference type="Pfam" id="PF07715"/>
    </source>
</evidence>
<dbReference type="PANTHER" id="PTHR30069">
    <property type="entry name" value="TONB-DEPENDENT OUTER MEMBRANE RECEPTOR"/>
    <property type="match status" value="1"/>
</dbReference>
<dbReference type="InterPro" id="IPR012910">
    <property type="entry name" value="Plug_dom"/>
</dbReference>
<keyword evidence="17" id="KW-1185">Reference proteome</keyword>
<accession>A0ABV9QKF6</accession>
<keyword evidence="5 11" id="KW-0812">Transmembrane</keyword>
<dbReference type="PROSITE" id="PS52016">
    <property type="entry name" value="TONB_DEPENDENT_REC_3"/>
    <property type="match status" value="1"/>
</dbReference>
<evidence type="ECO:0000313" key="16">
    <source>
        <dbReference type="EMBL" id="MFC4790137.1"/>
    </source>
</evidence>
<evidence type="ECO:0000313" key="17">
    <source>
        <dbReference type="Proteomes" id="UP001596001"/>
    </source>
</evidence>
<evidence type="ECO:0000256" key="8">
    <source>
        <dbReference type="ARBA" id="ARBA00023136"/>
    </source>
</evidence>
<name>A0ABV9QKF6_9BURK</name>
<dbReference type="InterPro" id="IPR000531">
    <property type="entry name" value="Beta-barrel_TonB"/>
</dbReference>
<dbReference type="Proteomes" id="UP001596001">
    <property type="component" value="Unassembled WGS sequence"/>
</dbReference>